<dbReference type="PANTHER" id="PTHR33223">
    <property type="entry name" value="CCHC-TYPE DOMAIN-CONTAINING PROTEIN"/>
    <property type="match status" value="1"/>
</dbReference>
<evidence type="ECO:0000259" key="1">
    <source>
        <dbReference type="Pfam" id="PF03732"/>
    </source>
</evidence>
<evidence type="ECO:0000313" key="2">
    <source>
        <dbReference type="EMBL" id="ABA97767.1"/>
    </source>
</evidence>
<dbReference type="PANTHER" id="PTHR33223:SF11">
    <property type="entry name" value="ELEMENT PROTEIN, PUTATIVE-RELATED"/>
    <property type="match status" value="1"/>
</dbReference>
<dbReference type="EMBL" id="DP000011">
    <property type="protein sequence ID" value="ABA97767.1"/>
    <property type="molecule type" value="Genomic_DNA"/>
</dbReference>
<reference evidence="2" key="3">
    <citation type="submission" date="2006-01" db="EMBL/GenBank/DDBJ databases">
        <authorList>
            <person name="Buell R."/>
        </authorList>
    </citation>
    <scope>NUCLEOTIDE SEQUENCE</scope>
</reference>
<sequence>MAKKTLCKFVAPSAGNMPDGTHASMGDGDFDMKISLVKMAQACPFCGKPKEDASAYLQQFLESCSTYTVKGVRLQLLPFSLLGRAEQCFYINRATVNTRNKRSTAFLSKFFPMGKTNALHGRISSFQQMRDETILEAWERLQEYVTTRPHHGMDEWLILQNFFKGLTPSSWDHLDAVAGGTFFSRTSEERLQTCQHGMHTINGTKMLAAQLDLLMKRLDNNDKDAKMGTVKALGSHMACEVYGNDGHSRTDRPKTRENVMLMNNNNGYRPQGDQGWSITPWGRSRTERTHKKVKVKPQRTDSLNAFVMNFLEQEETRNRQHLRPASKKLGIQAGQLMFPATKRQLPAPKTKKVWRVKEKTPIPVPPELGASSS</sequence>
<dbReference type="Pfam" id="PF03732">
    <property type="entry name" value="Retrotrans_gag"/>
    <property type="match status" value="1"/>
</dbReference>
<protein>
    <submittedName>
        <fullName evidence="2">Transposable element protein, putative, Retrotrans_gag</fullName>
    </submittedName>
</protein>
<feature type="domain" description="Retrotransposon gag" evidence="1">
    <location>
        <begin position="78"/>
        <end position="167"/>
    </location>
</feature>
<proteinExistence type="predicted"/>
<reference evidence="2" key="2">
    <citation type="submission" date="2005-04" db="EMBL/GenBank/DDBJ databases">
        <authorList>
            <person name="Buell C.R."/>
            <person name="Wing R.A."/>
            <person name="McCombie W.A."/>
            <person name="Ouyang S."/>
        </authorList>
    </citation>
    <scope>NUCLEOTIDE SEQUENCE</scope>
</reference>
<name>Q2QTP3_ORYSJ</name>
<reference evidence="2" key="1">
    <citation type="journal article" date="2005" name="BMC Biol.">
        <title>The sequence of rice chromosomes 11 and 12, rich in disease resistance genes and recent gene duplications.</title>
        <authorList>
            <consortium name="The rice chromosomes 11 and 12 sequencing consortia"/>
        </authorList>
    </citation>
    <scope>NUCLEOTIDE SEQUENCE [LARGE SCALE GENOMIC DNA]</scope>
</reference>
<gene>
    <name evidence="2" type="ordered locus">LOC_Os12g18970</name>
</gene>
<organism evidence="2">
    <name type="scientific">Oryza sativa subsp. japonica</name>
    <name type="common">Rice</name>
    <dbReference type="NCBI Taxonomy" id="39947"/>
    <lineage>
        <taxon>Eukaryota</taxon>
        <taxon>Viridiplantae</taxon>
        <taxon>Streptophyta</taxon>
        <taxon>Embryophyta</taxon>
        <taxon>Tracheophyta</taxon>
        <taxon>Spermatophyta</taxon>
        <taxon>Magnoliopsida</taxon>
        <taxon>Liliopsida</taxon>
        <taxon>Poales</taxon>
        <taxon>Poaceae</taxon>
        <taxon>BOP clade</taxon>
        <taxon>Oryzoideae</taxon>
        <taxon>Oryzeae</taxon>
        <taxon>Oryzinae</taxon>
        <taxon>Oryza</taxon>
        <taxon>Oryza sativa</taxon>
    </lineage>
</organism>
<accession>Q2QTP3</accession>
<dbReference type="InterPro" id="IPR005162">
    <property type="entry name" value="Retrotrans_gag_dom"/>
</dbReference>
<dbReference type="AlphaFoldDB" id="Q2QTP3"/>